<evidence type="ECO:0000256" key="1">
    <source>
        <dbReference type="SAM" id="MobiDB-lite"/>
    </source>
</evidence>
<keyword evidence="4" id="KW-1185">Reference proteome</keyword>
<protein>
    <recommendedName>
        <fullName evidence="2">BTB domain-containing protein</fullName>
    </recommendedName>
</protein>
<evidence type="ECO:0000259" key="2">
    <source>
        <dbReference type="PROSITE" id="PS50097"/>
    </source>
</evidence>
<dbReference type="Gene3D" id="3.30.710.10">
    <property type="entry name" value="Potassium Channel Kv1.1, Chain A"/>
    <property type="match status" value="2"/>
</dbReference>
<dbReference type="AlphaFoldDB" id="A0A4Z1GM21"/>
<proteinExistence type="predicted"/>
<comment type="caution">
    <text evidence="3">The sequence shown here is derived from an EMBL/GenBank/DDBJ whole genome shotgun (WGS) entry which is preliminary data.</text>
</comment>
<feature type="domain" description="BTB" evidence="2">
    <location>
        <begin position="27"/>
        <end position="96"/>
    </location>
</feature>
<dbReference type="InterPro" id="IPR000210">
    <property type="entry name" value="BTB/POZ_dom"/>
</dbReference>
<gene>
    <name evidence="3" type="ORF">BHYA_0183g00190</name>
</gene>
<dbReference type="Proteomes" id="UP000297814">
    <property type="component" value="Unassembled WGS sequence"/>
</dbReference>
<evidence type="ECO:0000313" key="4">
    <source>
        <dbReference type="Proteomes" id="UP000297814"/>
    </source>
</evidence>
<reference evidence="3 4" key="1">
    <citation type="submission" date="2017-12" db="EMBL/GenBank/DDBJ databases">
        <title>Comparative genomics of Botrytis spp.</title>
        <authorList>
            <person name="Valero-Jimenez C.A."/>
            <person name="Tapia P."/>
            <person name="Veloso J."/>
            <person name="Silva-Moreno E."/>
            <person name="Staats M."/>
            <person name="Valdes J.H."/>
            <person name="Van Kan J.A.L."/>
        </authorList>
    </citation>
    <scope>NUCLEOTIDE SEQUENCE [LARGE SCALE GENOMIC DNA]</scope>
    <source>
        <strain evidence="3 4">Bh0001</strain>
    </source>
</reference>
<dbReference type="SMART" id="SM00225">
    <property type="entry name" value="BTB"/>
    <property type="match status" value="2"/>
</dbReference>
<dbReference type="InterPro" id="IPR011333">
    <property type="entry name" value="SKP1/BTB/POZ_sf"/>
</dbReference>
<dbReference type="PANTHER" id="PTHR47843">
    <property type="entry name" value="BTB DOMAIN-CONTAINING PROTEIN-RELATED"/>
    <property type="match status" value="1"/>
</dbReference>
<name>A0A4Z1GM21_9HELO</name>
<feature type="region of interest" description="Disordered" evidence="1">
    <location>
        <begin position="1"/>
        <end position="21"/>
    </location>
</feature>
<dbReference type="Pfam" id="PF00651">
    <property type="entry name" value="BTB"/>
    <property type="match status" value="2"/>
</dbReference>
<organism evidence="3 4">
    <name type="scientific">Botrytis hyacinthi</name>
    <dbReference type="NCBI Taxonomy" id="278943"/>
    <lineage>
        <taxon>Eukaryota</taxon>
        <taxon>Fungi</taxon>
        <taxon>Dikarya</taxon>
        <taxon>Ascomycota</taxon>
        <taxon>Pezizomycotina</taxon>
        <taxon>Leotiomycetes</taxon>
        <taxon>Helotiales</taxon>
        <taxon>Sclerotiniaceae</taxon>
        <taxon>Botrytis</taxon>
    </lineage>
</organism>
<feature type="compositionally biased region" description="Basic and acidic residues" evidence="1">
    <location>
        <begin position="1"/>
        <end position="15"/>
    </location>
</feature>
<dbReference type="CDD" id="cd18186">
    <property type="entry name" value="BTB_POZ_ZBTB_KLHL-like"/>
    <property type="match status" value="2"/>
</dbReference>
<dbReference type="EMBL" id="PQXK01000183">
    <property type="protein sequence ID" value="TGO34767.1"/>
    <property type="molecule type" value="Genomic_DNA"/>
</dbReference>
<dbReference type="PROSITE" id="PS50097">
    <property type="entry name" value="BTB"/>
    <property type="match status" value="2"/>
</dbReference>
<dbReference type="PANTHER" id="PTHR47843:SF2">
    <property type="entry name" value="BTB DOMAIN-CONTAINING PROTEIN"/>
    <property type="match status" value="1"/>
</dbReference>
<evidence type="ECO:0000313" key="3">
    <source>
        <dbReference type="EMBL" id="TGO34767.1"/>
    </source>
</evidence>
<feature type="domain" description="BTB" evidence="2">
    <location>
        <begin position="271"/>
        <end position="338"/>
    </location>
</feature>
<sequence length="452" mass="51357">MDPNSEAKSDPESTPKSHPFLSNVGIETVDLYVGSTRTHYRVHKHILCTKIPYFNKMFNGGFSEASSNSAEFPEDSPESFDVLLEWAYSQYRPLRPLNRVSPGSVSSNWSAISFYLLMDKLCMPDLMNEAMDSLRQFSKDNDFLPSIKQVIYVYRRSLPSSKLRLYVLNSLLYAFSLNQEPDLTPLALMAGIVMNETDLTADFLTAVRDQVRGGPKSTNPSAGDGSIYHIHGEGIGCSCRTIRNKDEMDSSKKKKPVTRTTFLKKAGSQMVDIRVGKELRLFRVHKSLLCIRVPYFDKMFNSEFSESITNSAVLQEVNAEAFDVLVDWVYTNILPPDIGTWDPIEVYIVADRICLTELMDEVIDIIQARFPLISMDALIIYSRLPKGSKLRLLALDKITFEFYTVRWGNFILLAHVNAKNKEFALDFLTRIQSYVGRRAAISDPNKSHRFSQ</sequence>
<accession>A0A4Z1GM21</accession>
<dbReference type="SUPFAM" id="SSF54695">
    <property type="entry name" value="POZ domain"/>
    <property type="match status" value="2"/>
</dbReference>